<dbReference type="AlphaFoldDB" id="A0A9E7KA27"/>
<evidence type="ECO:0000313" key="1">
    <source>
        <dbReference type="EMBL" id="URE09937.1"/>
    </source>
</evidence>
<gene>
    <name evidence="1" type="ORF">MUK42_37460</name>
</gene>
<protein>
    <submittedName>
        <fullName evidence="1">Uncharacterized protein</fullName>
    </submittedName>
</protein>
<dbReference type="Proteomes" id="UP001055439">
    <property type="component" value="Chromosome 6"/>
</dbReference>
<evidence type="ECO:0000313" key="2">
    <source>
        <dbReference type="Proteomes" id="UP001055439"/>
    </source>
</evidence>
<dbReference type="EMBL" id="CP097508">
    <property type="protein sequence ID" value="URE09937.1"/>
    <property type="molecule type" value="Genomic_DNA"/>
</dbReference>
<organism evidence="1 2">
    <name type="scientific">Musa troglodytarum</name>
    <name type="common">fe'i banana</name>
    <dbReference type="NCBI Taxonomy" id="320322"/>
    <lineage>
        <taxon>Eukaryota</taxon>
        <taxon>Viridiplantae</taxon>
        <taxon>Streptophyta</taxon>
        <taxon>Embryophyta</taxon>
        <taxon>Tracheophyta</taxon>
        <taxon>Spermatophyta</taxon>
        <taxon>Magnoliopsida</taxon>
        <taxon>Liliopsida</taxon>
        <taxon>Zingiberales</taxon>
        <taxon>Musaceae</taxon>
        <taxon>Musa</taxon>
    </lineage>
</organism>
<accession>A0A9E7KA27</accession>
<name>A0A9E7KA27_9LILI</name>
<reference evidence="1" key="1">
    <citation type="submission" date="2022-05" db="EMBL/GenBank/DDBJ databases">
        <title>The Musa troglodytarum L. genome provides insights into the mechanism of non-climacteric behaviour and enrichment of carotenoids.</title>
        <authorList>
            <person name="Wang J."/>
        </authorList>
    </citation>
    <scope>NUCLEOTIDE SEQUENCE</scope>
    <source>
        <tissue evidence="1">Leaf</tissue>
    </source>
</reference>
<sequence length="72" mass="8078">ILKDIGITLGIFVILWATRNKKVGSQFRSSRSNAISVPSSSFPFPLGSYTLTMKRIGEKSEGLTCIMFYFRI</sequence>
<keyword evidence="2" id="KW-1185">Reference proteome</keyword>
<proteinExistence type="predicted"/>
<feature type="non-terminal residue" evidence="1">
    <location>
        <position position="1"/>
    </location>
</feature>